<dbReference type="InterPro" id="IPR051678">
    <property type="entry name" value="AGP_Transferase"/>
</dbReference>
<dbReference type="GO" id="GO:0016740">
    <property type="term" value="F:transferase activity"/>
    <property type="evidence" value="ECO:0007669"/>
    <property type="project" value="UniProtKB-KW"/>
</dbReference>
<protein>
    <submittedName>
        <fullName evidence="3">Phosphotransferase family protein</fullName>
    </submittedName>
</protein>
<evidence type="ECO:0000313" key="3">
    <source>
        <dbReference type="EMBL" id="KZF25804.1"/>
    </source>
</evidence>
<dbReference type="EMBL" id="KV407455">
    <property type="protein sequence ID" value="KZF25804.1"/>
    <property type="molecule type" value="Genomic_DNA"/>
</dbReference>
<dbReference type="PANTHER" id="PTHR21310:SF54">
    <property type="entry name" value="AMINOGLYCOSIDE PHOSPHOTRANSFERASE DOMAIN-CONTAINING PROTEIN"/>
    <property type="match status" value="1"/>
</dbReference>
<evidence type="ECO:0000313" key="4">
    <source>
        <dbReference type="Proteomes" id="UP000076632"/>
    </source>
</evidence>
<dbReference type="RefSeq" id="XP_018191359.1">
    <property type="nucleotide sequence ID" value="XM_018331995.1"/>
</dbReference>
<dbReference type="InterPro" id="IPR002575">
    <property type="entry name" value="Aminoglycoside_PTrfase"/>
</dbReference>
<dbReference type="OrthoDB" id="5404599at2759"/>
<dbReference type="InParanoid" id="A0A165J6L1"/>
<sequence>MPCSFQISSFSALQLPDGKNPRMDFLDSSFFKADGSGRSLPTPSEIQALSGKDWGRPQPPPVRFEELGLLVKFGPYVTTAEAQCLWAIRRVLGDKVPVPEVYGWRIDGGRVFIYMQLVRGETLADRWKTLGTTDRSAVCDQLRRMIASLRQVQQDPEDQFIGSIDRGHLLDKVFEGEPPGGPFTSVKHFNDWFSRLPWLRFPNPEKIQDPWREFLPDVGTIKLTHGDLHRGNVIVSSEDPPRVLAIVDWAHCGWYPDYWEYCKAAYTCAYNGEWRNKWIPKILTPRPEVHEIFAEYTRALGAV</sequence>
<keyword evidence="3" id="KW-0808">Transferase</keyword>
<dbReference type="Proteomes" id="UP000076632">
    <property type="component" value="Unassembled WGS sequence"/>
</dbReference>
<dbReference type="Gene3D" id="3.90.1200.10">
    <property type="match status" value="1"/>
</dbReference>
<reference evidence="3 4" key="1">
    <citation type="journal article" date="2016" name="Fungal Biol.">
        <title>The genome of Xylona heveae provides a window into fungal endophytism.</title>
        <authorList>
            <person name="Gazis R."/>
            <person name="Kuo A."/>
            <person name="Riley R."/>
            <person name="LaButti K."/>
            <person name="Lipzen A."/>
            <person name="Lin J."/>
            <person name="Amirebrahimi M."/>
            <person name="Hesse C.N."/>
            <person name="Spatafora J.W."/>
            <person name="Henrissat B."/>
            <person name="Hainaut M."/>
            <person name="Grigoriev I.V."/>
            <person name="Hibbett D.S."/>
        </authorList>
    </citation>
    <scope>NUCLEOTIDE SEQUENCE [LARGE SCALE GENOMIC DNA]</scope>
    <source>
        <strain evidence="3 4">TC161</strain>
    </source>
</reference>
<proteinExistence type="predicted"/>
<dbReference type="Pfam" id="PF01636">
    <property type="entry name" value="APH"/>
    <property type="match status" value="1"/>
</dbReference>
<evidence type="ECO:0000259" key="2">
    <source>
        <dbReference type="Pfam" id="PF01636"/>
    </source>
</evidence>
<organism evidence="3 4">
    <name type="scientific">Xylona heveae (strain CBS 132557 / TC161)</name>
    <dbReference type="NCBI Taxonomy" id="1328760"/>
    <lineage>
        <taxon>Eukaryota</taxon>
        <taxon>Fungi</taxon>
        <taxon>Dikarya</taxon>
        <taxon>Ascomycota</taxon>
        <taxon>Pezizomycotina</taxon>
        <taxon>Xylonomycetes</taxon>
        <taxon>Xylonales</taxon>
        <taxon>Xylonaceae</taxon>
        <taxon>Xylona</taxon>
    </lineage>
</organism>
<name>A0A165J6L1_XYLHT</name>
<keyword evidence="4" id="KW-1185">Reference proteome</keyword>
<dbReference type="PANTHER" id="PTHR21310">
    <property type="entry name" value="AMINOGLYCOSIDE PHOSPHOTRANSFERASE-RELATED-RELATED"/>
    <property type="match status" value="1"/>
</dbReference>
<dbReference type="STRING" id="1328760.A0A165J6L1"/>
<dbReference type="InterPro" id="IPR011009">
    <property type="entry name" value="Kinase-like_dom_sf"/>
</dbReference>
<feature type="domain" description="Aminoglycoside phosphotransferase" evidence="2">
    <location>
        <begin position="85"/>
        <end position="261"/>
    </location>
</feature>
<feature type="region of interest" description="Disordered" evidence="1">
    <location>
        <begin position="36"/>
        <end position="57"/>
    </location>
</feature>
<dbReference type="OMA" id="EWRNKWI"/>
<dbReference type="SUPFAM" id="SSF56112">
    <property type="entry name" value="Protein kinase-like (PK-like)"/>
    <property type="match status" value="1"/>
</dbReference>
<dbReference type="AlphaFoldDB" id="A0A165J6L1"/>
<evidence type="ECO:0000256" key="1">
    <source>
        <dbReference type="SAM" id="MobiDB-lite"/>
    </source>
</evidence>
<dbReference type="GeneID" id="28897132"/>
<gene>
    <name evidence="3" type="ORF">L228DRAFT_244729</name>
</gene>
<accession>A0A165J6L1</accession>